<evidence type="ECO:0008006" key="5">
    <source>
        <dbReference type="Google" id="ProtNLM"/>
    </source>
</evidence>
<dbReference type="InterPro" id="IPR012674">
    <property type="entry name" value="Calycin"/>
</dbReference>
<organism evidence="3 4">
    <name type="scientific">Amblyomma americanum</name>
    <name type="common">Lone star tick</name>
    <dbReference type="NCBI Taxonomy" id="6943"/>
    <lineage>
        <taxon>Eukaryota</taxon>
        <taxon>Metazoa</taxon>
        <taxon>Ecdysozoa</taxon>
        <taxon>Arthropoda</taxon>
        <taxon>Chelicerata</taxon>
        <taxon>Arachnida</taxon>
        <taxon>Acari</taxon>
        <taxon>Parasitiformes</taxon>
        <taxon>Ixodida</taxon>
        <taxon>Ixodoidea</taxon>
        <taxon>Ixodidae</taxon>
        <taxon>Amblyomminae</taxon>
        <taxon>Amblyomma</taxon>
    </lineage>
</organism>
<gene>
    <name evidence="3" type="ORF">V5799_023148</name>
</gene>
<feature type="compositionally biased region" description="Polar residues" evidence="1">
    <location>
        <begin position="37"/>
        <end position="51"/>
    </location>
</feature>
<accession>A0AAQ4FK23</accession>
<dbReference type="GO" id="GO:0030682">
    <property type="term" value="P:symbiont-mediated perturbation of host defenses"/>
    <property type="evidence" value="ECO:0007669"/>
    <property type="project" value="InterPro"/>
</dbReference>
<sequence>MTKGVWLALCLALLAAPRVSSEQETAVPSKTAEALKSQETAAASPDKSAQQALPPEKISQGDIQEATPYEEDPTHLERQRMEDFINITERIYVVQRNFKLKEGDTCESAQRLRQLNDREYEYVLRGRHARSMESFMTMKTTFTVSKTGIHKEYNAVTYQHGMGASKVERKLMYISPEKTCAILVEPLKKGRKGCQLVQPESTVDNGIPDDCKRVYKAHCGKRLVTIYNPVCKGLPDRLPHEEL</sequence>
<dbReference type="Proteomes" id="UP001321473">
    <property type="component" value="Unassembled WGS sequence"/>
</dbReference>
<evidence type="ECO:0000256" key="1">
    <source>
        <dbReference type="SAM" id="MobiDB-lite"/>
    </source>
</evidence>
<dbReference type="SUPFAM" id="SSF50814">
    <property type="entry name" value="Lipocalins"/>
    <property type="match status" value="1"/>
</dbReference>
<dbReference type="Gene3D" id="2.40.128.20">
    <property type="match status" value="1"/>
</dbReference>
<keyword evidence="2" id="KW-0732">Signal</keyword>
<feature type="region of interest" description="Disordered" evidence="1">
    <location>
        <begin position="21"/>
        <end position="75"/>
    </location>
</feature>
<proteinExistence type="predicted"/>
<dbReference type="EMBL" id="JARKHS020002143">
    <property type="protein sequence ID" value="KAK8787075.1"/>
    <property type="molecule type" value="Genomic_DNA"/>
</dbReference>
<comment type="caution">
    <text evidence="3">The sequence shown here is derived from an EMBL/GenBank/DDBJ whole genome shotgun (WGS) entry which is preliminary data.</text>
</comment>
<evidence type="ECO:0000313" key="4">
    <source>
        <dbReference type="Proteomes" id="UP001321473"/>
    </source>
</evidence>
<keyword evidence="4" id="KW-1185">Reference proteome</keyword>
<dbReference type="InterPro" id="IPR002970">
    <property type="entry name" value="Tick_his-bd"/>
</dbReference>
<name>A0AAQ4FK23_AMBAM</name>
<dbReference type="Pfam" id="PF02098">
    <property type="entry name" value="His_binding"/>
    <property type="match status" value="1"/>
</dbReference>
<reference evidence="3 4" key="1">
    <citation type="journal article" date="2023" name="Arcadia Sci">
        <title>De novo assembly of a long-read Amblyomma americanum tick genome.</title>
        <authorList>
            <person name="Chou S."/>
            <person name="Poskanzer K.E."/>
            <person name="Rollins M."/>
            <person name="Thuy-Boun P.S."/>
        </authorList>
    </citation>
    <scope>NUCLEOTIDE SEQUENCE [LARGE SCALE GENOMIC DNA]</scope>
    <source>
        <strain evidence="3">F_SG_1</strain>
        <tissue evidence="3">Salivary glands</tissue>
    </source>
</reference>
<evidence type="ECO:0000313" key="3">
    <source>
        <dbReference type="EMBL" id="KAK8787075.1"/>
    </source>
</evidence>
<dbReference type="AlphaFoldDB" id="A0AAQ4FK23"/>
<feature type="signal peptide" evidence="2">
    <location>
        <begin position="1"/>
        <end position="21"/>
    </location>
</feature>
<dbReference type="GO" id="GO:0043176">
    <property type="term" value="F:amine binding"/>
    <property type="evidence" value="ECO:0007669"/>
    <property type="project" value="InterPro"/>
</dbReference>
<feature type="chain" id="PRO_5042828192" description="Salivary lipocalin" evidence="2">
    <location>
        <begin position="22"/>
        <end position="243"/>
    </location>
</feature>
<evidence type="ECO:0000256" key="2">
    <source>
        <dbReference type="SAM" id="SignalP"/>
    </source>
</evidence>
<protein>
    <recommendedName>
        <fullName evidence="5">Salivary lipocalin</fullName>
    </recommendedName>
</protein>